<evidence type="ECO:0000313" key="3">
    <source>
        <dbReference type="Proteomes" id="UP000297853"/>
    </source>
</evidence>
<dbReference type="Proteomes" id="UP000297853">
    <property type="component" value="Unassembled WGS sequence"/>
</dbReference>
<reference evidence="2 3" key="1">
    <citation type="submission" date="2019-03" db="EMBL/GenBank/DDBJ databases">
        <title>Genomics of glacier-inhabiting Cryobacterium strains.</title>
        <authorList>
            <person name="Liu Q."/>
            <person name="Xin Y.-H."/>
        </authorList>
    </citation>
    <scope>NUCLEOTIDE SEQUENCE [LARGE SCALE GENOMIC DNA]</scope>
    <source>
        <strain evidence="2 3">TMT1-23-1</strain>
    </source>
</reference>
<accession>A0ABY2IT89</accession>
<evidence type="ECO:0000313" key="2">
    <source>
        <dbReference type="EMBL" id="TFC93920.1"/>
    </source>
</evidence>
<sequence>MGNVGHASLLEPCLTPDSRTSRGHADHTADIVPVQGDLNMSCVLFQRIPDDLDWSADRIVLVSEAVK</sequence>
<proteinExistence type="predicted"/>
<evidence type="ECO:0000256" key="1">
    <source>
        <dbReference type="SAM" id="MobiDB-lite"/>
    </source>
</evidence>
<gene>
    <name evidence="2" type="ORF">E3T28_16100</name>
</gene>
<organism evidence="2 3">
    <name type="scientific">Cryobacterium sinapicolor</name>
    <dbReference type="NCBI Taxonomy" id="1259236"/>
    <lineage>
        <taxon>Bacteria</taxon>
        <taxon>Bacillati</taxon>
        <taxon>Actinomycetota</taxon>
        <taxon>Actinomycetes</taxon>
        <taxon>Micrococcales</taxon>
        <taxon>Microbacteriaceae</taxon>
        <taxon>Cryobacterium</taxon>
    </lineage>
</organism>
<feature type="region of interest" description="Disordered" evidence="1">
    <location>
        <begin position="1"/>
        <end position="26"/>
    </location>
</feature>
<comment type="caution">
    <text evidence="2">The sequence shown here is derived from an EMBL/GenBank/DDBJ whole genome shotgun (WGS) entry which is preliminary data.</text>
</comment>
<name>A0ABY2IT89_9MICO</name>
<dbReference type="RefSeq" id="WP_134433196.1">
    <property type="nucleotide sequence ID" value="NZ_SOGQ01000091.1"/>
</dbReference>
<keyword evidence="3" id="KW-1185">Reference proteome</keyword>
<protein>
    <submittedName>
        <fullName evidence="2">Uncharacterized protein</fullName>
    </submittedName>
</protein>
<dbReference type="EMBL" id="SOGQ01000091">
    <property type="protein sequence ID" value="TFC93920.1"/>
    <property type="molecule type" value="Genomic_DNA"/>
</dbReference>